<keyword evidence="8" id="KW-0472">Membrane</keyword>
<dbReference type="InterPro" id="IPR003439">
    <property type="entry name" value="ABC_transporter-like_ATP-bd"/>
</dbReference>
<dbReference type="GO" id="GO:0005524">
    <property type="term" value="F:ATP binding"/>
    <property type="evidence" value="ECO:0007669"/>
    <property type="project" value="UniProtKB-KW"/>
</dbReference>
<dbReference type="Gene3D" id="2.40.50.100">
    <property type="match status" value="1"/>
</dbReference>
<dbReference type="AlphaFoldDB" id="A0A1H5TGG0"/>
<dbReference type="InterPro" id="IPR005116">
    <property type="entry name" value="Transp-assoc_OB_typ1"/>
</dbReference>
<dbReference type="PROSITE" id="PS50893">
    <property type="entry name" value="ABC_TRANSPORTER_2"/>
    <property type="match status" value="1"/>
</dbReference>
<dbReference type="SUPFAM" id="SSF50331">
    <property type="entry name" value="MOP-like"/>
    <property type="match status" value="1"/>
</dbReference>
<keyword evidence="2" id="KW-1003">Cell membrane</keyword>
<reference evidence="12 13" key="1">
    <citation type="submission" date="2016-10" db="EMBL/GenBank/DDBJ databases">
        <authorList>
            <person name="de Groot N.N."/>
        </authorList>
    </citation>
    <scope>NUCLEOTIDE SEQUENCE [LARGE SCALE GENOMIC DNA]</scope>
    <source>
        <strain evidence="12 13">DSM 22012</strain>
    </source>
</reference>
<evidence type="ECO:0000256" key="1">
    <source>
        <dbReference type="ARBA" id="ARBA00022448"/>
    </source>
</evidence>
<dbReference type="SMART" id="SM00382">
    <property type="entry name" value="AAA"/>
    <property type="match status" value="1"/>
</dbReference>
<keyword evidence="13" id="KW-1185">Reference proteome</keyword>
<protein>
    <submittedName>
        <fullName evidence="12">Molybdate transport system ATP-binding protein</fullName>
    </submittedName>
</protein>
<dbReference type="GO" id="GO:0016020">
    <property type="term" value="C:membrane"/>
    <property type="evidence" value="ECO:0007669"/>
    <property type="project" value="InterPro"/>
</dbReference>
<dbReference type="NCBIfam" id="TIGR02142">
    <property type="entry name" value="modC_ABC"/>
    <property type="match status" value="1"/>
</dbReference>
<name>A0A1H5TGG0_9GAMM</name>
<keyword evidence="3 9" id="KW-0500">Molybdenum</keyword>
<evidence type="ECO:0000256" key="5">
    <source>
        <dbReference type="ARBA" id="ARBA00022741"/>
    </source>
</evidence>
<evidence type="ECO:0000256" key="4">
    <source>
        <dbReference type="ARBA" id="ARBA00022519"/>
    </source>
</evidence>
<evidence type="ECO:0000259" key="10">
    <source>
        <dbReference type="PROSITE" id="PS50893"/>
    </source>
</evidence>
<dbReference type="InterPro" id="IPR008995">
    <property type="entry name" value="Mo/tungstate-bd_C_term_dom"/>
</dbReference>
<feature type="domain" description="Mop" evidence="11">
    <location>
        <begin position="293"/>
        <end position="363"/>
    </location>
</feature>
<keyword evidence="7" id="KW-1278">Translocase</keyword>
<feature type="domain" description="ABC transporter" evidence="10">
    <location>
        <begin position="1"/>
        <end position="234"/>
    </location>
</feature>
<sequence>MSTLSARFDGKVGSFRLNMEFTIPSRGVTALFGPSGCGKTTLLRCIAGLNHMPGAELTLDGEVWQKGRTFVPTHKRPIGYVFQEPGLFPHLSVRKNLTYGMKRAGIDSRDSEHLNELTALMGIEHLLERGVTALSGGEKQRVAIARALLMRPRLLLMDEPLSALDQDNKNEIMPYLEQLHSQLEIPVIYVTHDRREVERLADQLLLLRKGELIAQGEIGEILTNPDLPFGRSQDAVTVLDGRVRHYDARYGLSTLQIDGGTLEVPDTLGPTGVYKRLRIASTDVSLALNTDQPSTILNRLPAVIWKILPTDGPSLNVLLRIGNMGEGSALLASVTRKSVESMELKPGQSVFAQIKGASLLGSSTTNKPRKHQMTPLIACE</sequence>
<dbReference type="InterPro" id="IPR003593">
    <property type="entry name" value="AAA+_ATPase"/>
</dbReference>
<dbReference type="Pfam" id="PF03459">
    <property type="entry name" value="TOBE"/>
    <property type="match status" value="1"/>
</dbReference>
<dbReference type="InterPro" id="IPR011868">
    <property type="entry name" value="ModC_ABC_ATP-bd"/>
</dbReference>
<proteinExistence type="predicted"/>
<dbReference type="InterPro" id="IPR050334">
    <property type="entry name" value="Molybdenum_import_ModC"/>
</dbReference>
<dbReference type="Proteomes" id="UP000236745">
    <property type="component" value="Unassembled WGS sequence"/>
</dbReference>
<gene>
    <name evidence="12" type="ORF">SAMN05444390_10168</name>
</gene>
<keyword evidence="4" id="KW-0997">Cell inner membrane</keyword>
<evidence type="ECO:0000256" key="8">
    <source>
        <dbReference type="ARBA" id="ARBA00023136"/>
    </source>
</evidence>
<dbReference type="GO" id="GO:0015098">
    <property type="term" value="F:molybdate ion transmembrane transporter activity"/>
    <property type="evidence" value="ECO:0007669"/>
    <property type="project" value="InterPro"/>
</dbReference>
<dbReference type="GO" id="GO:0140359">
    <property type="term" value="F:ABC-type transporter activity"/>
    <property type="evidence" value="ECO:0007669"/>
    <property type="project" value="InterPro"/>
</dbReference>
<dbReference type="InterPro" id="IPR017871">
    <property type="entry name" value="ABC_transporter-like_CS"/>
</dbReference>
<dbReference type="PANTHER" id="PTHR43514">
    <property type="entry name" value="ABC TRANSPORTER I FAMILY MEMBER 10"/>
    <property type="match status" value="1"/>
</dbReference>
<evidence type="ECO:0000256" key="2">
    <source>
        <dbReference type="ARBA" id="ARBA00022475"/>
    </source>
</evidence>
<evidence type="ECO:0000256" key="6">
    <source>
        <dbReference type="ARBA" id="ARBA00022840"/>
    </source>
</evidence>
<dbReference type="GO" id="GO:0016887">
    <property type="term" value="F:ATP hydrolysis activity"/>
    <property type="evidence" value="ECO:0007669"/>
    <property type="project" value="InterPro"/>
</dbReference>
<keyword evidence="5" id="KW-0547">Nucleotide-binding</keyword>
<dbReference type="InterPro" id="IPR004606">
    <property type="entry name" value="Mop_domain"/>
</dbReference>
<organism evidence="12 13">
    <name type="scientific">Marinobacterium lutimaris</name>
    <dbReference type="NCBI Taxonomy" id="568106"/>
    <lineage>
        <taxon>Bacteria</taxon>
        <taxon>Pseudomonadati</taxon>
        <taxon>Pseudomonadota</taxon>
        <taxon>Gammaproteobacteria</taxon>
        <taxon>Oceanospirillales</taxon>
        <taxon>Oceanospirillaceae</taxon>
        <taxon>Marinobacterium</taxon>
    </lineage>
</organism>
<dbReference type="OrthoDB" id="9802264at2"/>
<dbReference type="SUPFAM" id="SSF52540">
    <property type="entry name" value="P-loop containing nucleoside triphosphate hydrolases"/>
    <property type="match status" value="1"/>
</dbReference>
<evidence type="ECO:0000259" key="11">
    <source>
        <dbReference type="PROSITE" id="PS51866"/>
    </source>
</evidence>
<evidence type="ECO:0000256" key="7">
    <source>
        <dbReference type="ARBA" id="ARBA00022967"/>
    </source>
</evidence>
<evidence type="ECO:0000256" key="9">
    <source>
        <dbReference type="PROSITE-ProRule" id="PRU01213"/>
    </source>
</evidence>
<accession>A0A1H5TGG0</accession>
<keyword evidence="1" id="KW-0813">Transport</keyword>
<dbReference type="InterPro" id="IPR027417">
    <property type="entry name" value="P-loop_NTPase"/>
</dbReference>
<dbReference type="RefSeq" id="WP_104001103.1">
    <property type="nucleotide sequence ID" value="NZ_FNVQ01000001.1"/>
</dbReference>
<dbReference type="PANTHER" id="PTHR43514:SF10">
    <property type="entry name" value="MOLYBDENUM IMPORT ATP-BINDING PROTEIN MODC 2"/>
    <property type="match status" value="1"/>
</dbReference>
<dbReference type="Pfam" id="PF00005">
    <property type="entry name" value="ABC_tran"/>
    <property type="match status" value="1"/>
</dbReference>
<evidence type="ECO:0000256" key="3">
    <source>
        <dbReference type="ARBA" id="ARBA00022505"/>
    </source>
</evidence>
<dbReference type="Gene3D" id="3.40.50.300">
    <property type="entry name" value="P-loop containing nucleotide triphosphate hydrolases"/>
    <property type="match status" value="1"/>
</dbReference>
<dbReference type="EMBL" id="FNVQ01000001">
    <property type="protein sequence ID" value="SEF61854.1"/>
    <property type="molecule type" value="Genomic_DNA"/>
</dbReference>
<evidence type="ECO:0000313" key="12">
    <source>
        <dbReference type="EMBL" id="SEF61854.1"/>
    </source>
</evidence>
<dbReference type="PROSITE" id="PS51866">
    <property type="entry name" value="MOP"/>
    <property type="match status" value="1"/>
</dbReference>
<evidence type="ECO:0000313" key="13">
    <source>
        <dbReference type="Proteomes" id="UP000236745"/>
    </source>
</evidence>
<keyword evidence="6 12" id="KW-0067">ATP-binding</keyword>
<dbReference type="PROSITE" id="PS00211">
    <property type="entry name" value="ABC_TRANSPORTER_1"/>
    <property type="match status" value="1"/>
</dbReference>